<dbReference type="Pfam" id="PF05787">
    <property type="entry name" value="PhoX"/>
    <property type="match status" value="1"/>
</dbReference>
<name>A0ABP9F071_9FLAO</name>
<dbReference type="PANTHER" id="PTHR35399:SF2">
    <property type="entry name" value="DUF839 DOMAIN-CONTAINING PROTEIN"/>
    <property type="match status" value="1"/>
</dbReference>
<proteinExistence type="predicted"/>
<keyword evidence="1 2" id="KW-0732">Signal</keyword>
<evidence type="ECO:0000256" key="1">
    <source>
        <dbReference type="ARBA" id="ARBA00022729"/>
    </source>
</evidence>
<feature type="signal peptide" evidence="2">
    <location>
        <begin position="1"/>
        <end position="20"/>
    </location>
</feature>
<dbReference type="InterPro" id="IPR026444">
    <property type="entry name" value="Secre_tail"/>
</dbReference>
<evidence type="ECO:0000256" key="2">
    <source>
        <dbReference type="SAM" id="SignalP"/>
    </source>
</evidence>
<dbReference type="EMBL" id="BAABJH010000001">
    <property type="protein sequence ID" value="GAA4891394.1"/>
    <property type="molecule type" value="Genomic_DNA"/>
</dbReference>
<feature type="domain" description="Secretion system C-terminal sorting" evidence="3">
    <location>
        <begin position="443"/>
        <end position="505"/>
    </location>
</feature>
<dbReference type="RefSeq" id="WP_345273459.1">
    <property type="nucleotide sequence ID" value="NZ_BAABJH010000001.1"/>
</dbReference>
<dbReference type="PANTHER" id="PTHR35399">
    <property type="entry name" value="SLR8030 PROTEIN"/>
    <property type="match status" value="1"/>
</dbReference>
<organism evidence="4 5">
    <name type="scientific">Flaviramulus aquimarinus</name>
    <dbReference type="NCBI Taxonomy" id="1170456"/>
    <lineage>
        <taxon>Bacteria</taxon>
        <taxon>Pseudomonadati</taxon>
        <taxon>Bacteroidota</taxon>
        <taxon>Flavobacteriia</taxon>
        <taxon>Flavobacteriales</taxon>
        <taxon>Flavobacteriaceae</taxon>
        <taxon>Flaviramulus</taxon>
    </lineage>
</organism>
<evidence type="ECO:0000313" key="4">
    <source>
        <dbReference type="EMBL" id="GAA4891394.1"/>
    </source>
</evidence>
<sequence length="512" mass="56686">MKFKYYICLCFFLATHIVLLSQSISDFVSISPATQSEQFVIPVTHRFQKIIEVGDDLTIGQTMPIRPDFTGYVPIANSSVQGFLSINSEANPGGNTILDINFNSTTKLWQTTNSQATNFLTYTTVRNCSGTVTPWGTIISSEEASVYEDNNLDGYNDNGWNVEIDPVNKIILSKLWAMGNFAHENVTIHPNERTAYQGADSNPGYLYKFVANSPQDLNSGLLYVYSGSKEGTGNWILLDNTTQLERNSTLAQSLNVGATVFNGIEDVEIGPDGMVYFAVKGENKVYRFQDSDPITGTSLTMETFVGGKTYDIQHLDGTTTVSWGGGNDNLAFDGEGNLWVLQDGVNHYIWVVESGHTQSSPKVKLFGIAPIGSEPTGITFTPDFNYLFMSIQHPNVLNNANQIDAAGNVISFSKGITMVIALKGNLGETLSLTEEAIKSNFKIYPNPVHLLPDLLIEYQGIKNVEVFSINGQKVFEKRHDNINKTSININHLESGMYFLQINYKDRIKFIVN</sequence>
<dbReference type="SUPFAM" id="SSF63829">
    <property type="entry name" value="Calcium-dependent phosphotriesterase"/>
    <property type="match status" value="1"/>
</dbReference>
<dbReference type="NCBIfam" id="TIGR04183">
    <property type="entry name" value="Por_Secre_tail"/>
    <property type="match status" value="1"/>
</dbReference>
<keyword evidence="5" id="KW-1185">Reference proteome</keyword>
<comment type="caution">
    <text evidence="4">The sequence shown here is derived from an EMBL/GenBank/DDBJ whole genome shotgun (WGS) entry which is preliminary data.</text>
</comment>
<dbReference type="Proteomes" id="UP001500433">
    <property type="component" value="Unassembled WGS sequence"/>
</dbReference>
<dbReference type="Gene3D" id="2.130.10.10">
    <property type="entry name" value="YVTN repeat-like/Quinoprotein amine dehydrogenase"/>
    <property type="match status" value="1"/>
</dbReference>
<protein>
    <recommendedName>
        <fullName evidence="3">Secretion system C-terminal sorting domain-containing protein</fullName>
    </recommendedName>
</protein>
<dbReference type="Pfam" id="PF18962">
    <property type="entry name" value="Por_Secre_tail"/>
    <property type="match status" value="1"/>
</dbReference>
<reference evidence="5" key="1">
    <citation type="journal article" date="2019" name="Int. J. Syst. Evol. Microbiol.">
        <title>The Global Catalogue of Microorganisms (GCM) 10K type strain sequencing project: providing services to taxonomists for standard genome sequencing and annotation.</title>
        <authorList>
            <consortium name="The Broad Institute Genomics Platform"/>
            <consortium name="The Broad Institute Genome Sequencing Center for Infectious Disease"/>
            <person name="Wu L."/>
            <person name="Ma J."/>
        </authorList>
    </citation>
    <scope>NUCLEOTIDE SEQUENCE [LARGE SCALE GENOMIC DNA]</scope>
    <source>
        <strain evidence="5">JCM 18274</strain>
    </source>
</reference>
<evidence type="ECO:0000259" key="3">
    <source>
        <dbReference type="Pfam" id="PF18962"/>
    </source>
</evidence>
<accession>A0ABP9F071</accession>
<feature type="chain" id="PRO_5047162556" description="Secretion system C-terminal sorting domain-containing protein" evidence="2">
    <location>
        <begin position="21"/>
        <end position="512"/>
    </location>
</feature>
<dbReference type="InterPro" id="IPR015943">
    <property type="entry name" value="WD40/YVTN_repeat-like_dom_sf"/>
</dbReference>
<gene>
    <name evidence="4" type="ORF">GCM10023311_14690</name>
</gene>
<dbReference type="InterPro" id="IPR008557">
    <property type="entry name" value="PhoX"/>
</dbReference>
<evidence type="ECO:0000313" key="5">
    <source>
        <dbReference type="Proteomes" id="UP001500433"/>
    </source>
</evidence>